<accession>A0A2W5QKW3</accession>
<dbReference type="Proteomes" id="UP000249135">
    <property type="component" value="Unassembled WGS sequence"/>
</dbReference>
<dbReference type="InterPro" id="IPR000620">
    <property type="entry name" value="EamA_dom"/>
</dbReference>
<feature type="domain" description="EamA" evidence="2">
    <location>
        <begin position="159"/>
        <end position="286"/>
    </location>
</feature>
<proteinExistence type="predicted"/>
<evidence type="ECO:0000313" key="3">
    <source>
        <dbReference type="EMBL" id="PZQ77039.1"/>
    </source>
</evidence>
<dbReference type="AlphaFoldDB" id="A0A2W5QKW3"/>
<feature type="domain" description="EamA" evidence="2">
    <location>
        <begin position="18"/>
        <end position="150"/>
    </location>
</feature>
<feature type="transmembrane region" description="Helical" evidence="1">
    <location>
        <begin position="134"/>
        <end position="152"/>
    </location>
</feature>
<dbReference type="PANTHER" id="PTHR22911:SF103">
    <property type="entry name" value="BLR2811 PROTEIN"/>
    <property type="match status" value="1"/>
</dbReference>
<dbReference type="PANTHER" id="PTHR22911">
    <property type="entry name" value="ACYL-MALONYL CONDENSING ENZYME-RELATED"/>
    <property type="match status" value="1"/>
</dbReference>
<protein>
    <submittedName>
        <fullName evidence="3">EamA family transporter</fullName>
    </submittedName>
</protein>
<gene>
    <name evidence="3" type="ORF">DI563_05150</name>
</gene>
<name>A0A2W5QKW3_VARPD</name>
<keyword evidence="1" id="KW-0812">Transmembrane</keyword>
<feature type="transmembrane region" description="Helical" evidence="1">
    <location>
        <begin position="16"/>
        <end position="36"/>
    </location>
</feature>
<dbReference type="EMBL" id="QFPP01000033">
    <property type="protein sequence ID" value="PZQ77039.1"/>
    <property type="molecule type" value="Genomic_DNA"/>
</dbReference>
<sequence>MSSVAASTSLPHGDGAATGIALFLGALVLFAAYDAFAKQMVAHYAPAVVNLGRYASINMLALVLLLRHGDLRLWRQPHQKLLVARSVALAVVATCFMTALVTMPLAEATAIYFTAPLIMVAVSPWLLGERVDRAQWTAVLLGFAGMLCIVRPGADLPLAGTLLMAVSAVCYALFQVLTRRLSGLVAGPVQFAHAALACLVITNLPALFVPHITLPPWPEMAVLVAGGALSGSAQLLLLAAFRRVGAATLAPLNYVQLLLAVLISTLWFQRPPDAPALAGMALIAVAGAYLARARRPA</sequence>
<organism evidence="3 4">
    <name type="scientific">Variovorax paradoxus</name>
    <dbReference type="NCBI Taxonomy" id="34073"/>
    <lineage>
        <taxon>Bacteria</taxon>
        <taxon>Pseudomonadati</taxon>
        <taxon>Pseudomonadota</taxon>
        <taxon>Betaproteobacteria</taxon>
        <taxon>Burkholderiales</taxon>
        <taxon>Comamonadaceae</taxon>
        <taxon>Variovorax</taxon>
    </lineage>
</organism>
<feature type="transmembrane region" description="Helical" evidence="1">
    <location>
        <begin position="189"/>
        <end position="208"/>
    </location>
</feature>
<reference evidence="3 4" key="1">
    <citation type="submission" date="2017-08" db="EMBL/GenBank/DDBJ databases">
        <title>Infants hospitalized years apart are colonized by the same room-sourced microbial strains.</title>
        <authorList>
            <person name="Brooks B."/>
            <person name="Olm M.R."/>
            <person name="Firek B.A."/>
            <person name="Baker R."/>
            <person name="Thomas B.C."/>
            <person name="Morowitz M.J."/>
            <person name="Banfield J.F."/>
        </authorList>
    </citation>
    <scope>NUCLEOTIDE SEQUENCE [LARGE SCALE GENOMIC DNA]</scope>
    <source>
        <strain evidence="3">S2_005_003_R2_41</strain>
    </source>
</reference>
<feature type="transmembrane region" description="Helical" evidence="1">
    <location>
        <begin position="248"/>
        <end position="268"/>
    </location>
</feature>
<feature type="transmembrane region" description="Helical" evidence="1">
    <location>
        <begin position="220"/>
        <end position="241"/>
    </location>
</feature>
<dbReference type="InterPro" id="IPR037185">
    <property type="entry name" value="EmrE-like"/>
</dbReference>
<dbReference type="Pfam" id="PF00892">
    <property type="entry name" value="EamA"/>
    <property type="match status" value="2"/>
</dbReference>
<keyword evidence="1" id="KW-1133">Transmembrane helix</keyword>
<evidence type="ECO:0000256" key="1">
    <source>
        <dbReference type="SAM" id="Phobius"/>
    </source>
</evidence>
<feature type="transmembrane region" description="Helical" evidence="1">
    <location>
        <begin position="109"/>
        <end position="127"/>
    </location>
</feature>
<dbReference type="SUPFAM" id="SSF103481">
    <property type="entry name" value="Multidrug resistance efflux transporter EmrE"/>
    <property type="match status" value="2"/>
</dbReference>
<feature type="transmembrane region" description="Helical" evidence="1">
    <location>
        <begin position="274"/>
        <end position="291"/>
    </location>
</feature>
<feature type="transmembrane region" description="Helical" evidence="1">
    <location>
        <begin position="158"/>
        <end position="177"/>
    </location>
</feature>
<comment type="caution">
    <text evidence="3">The sequence shown here is derived from an EMBL/GenBank/DDBJ whole genome shotgun (WGS) entry which is preliminary data.</text>
</comment>
<evidence type="ECO:0000259" key="2">
    <source>
        <dbReference type="Pfam" id="PF00892"/>
    </source>
</evidence>
<dbReference type="GO" id="GO:0016020">
    <property type="term" value="C:membrane"/>
    <property type="evidence" value="ECO:0007669"/>
    <property type="project" value="InterPro"/>
</dbReference>
<evidence type="ECO:0000313" key="4">
    <source>
        <dbReference type="Proteomes" id="UP000249135"/>
    </source>
</evidence>
<feature type="transmembrane region" description="Helical" evidence="1">
    <location>
        <begin position="82"/>
        <end position="103"/>
    </location>
</feature>
<keyword evidence="1" id="KW-0472">Membrane</keyword>